<feature type="transmembrane region" description="Helical" evidence="4">
    <location>
        <begin position="229"/>
        <end position="249"/>
    </location>
</feature>
<evidence type="ECO:0000313" key="7">
    <source>
        <dbReference type="Proteomes" id="UP000503162"/>
    </source>
</evidence>
<keyword evidence="2 4" id="KW-1133">Transmembrane helix</keyword>
<dbReference type="PROSITE" id="PS50850">
    <property type="entry name" value="MFS"/>
    <property type="match status" value="1"/>
</dbReference>
<protein>
    <submittedName>
        <fullName evidence="6">MFS transporter</fullName>
    </submittedName>
</protein>
<proteinExistence type="predicted"/>
<dbReference type="PANTHER" id="PTHR11360:SF284">
    <property type="entry name" value="EG:103B4.3 PROTEIN-RELATED"/>
    <property type="match status" value="1"/>
</dbReference>
<dbReference type="GO" id="GO:0022857">
    <property type="term" value="F:transmembrane transporter activity"/>
    <property type="evidence" value="ECO:0007669"/>
    <property type="project" value="InterPro"/>
</dbReference>
<dbReference type="InterPro" id="IPR036259">
    <property type="entry name" value="MFS_trans_sf"/>
</dbReference>
<keyword evidence="1 4" id="KW-0812">Transmembrane</keyword>
<dbReference type="EMBL" id="CP049989">
    <property type="protein sequence ID" value="QIM54676.1"/>
    <property type="molecule type" value="Genomic_DNA"/>
</dbReference>
<sequence length="383" mass="40810">MFLSIGQRHSFGLYLIPVTSDWSWGRETFSIAIALQNLVWGAAQPFAGMLADKIGSKRVMALGGAFYALGVVLMPYSNDGVLFAITAGLFVGLGLSGTAFGIVYGAVGKAVAPERRPAALGLVGAIGGAGQLLMLPVNMTLIESYGWTTAALVIAVIVAAMIPLALSTGKSEVTPPQASELTMRQTLANAFGDRDFWLLTVGFLACGFQLAFIGTHMPAYLADNGLSPSVATTALGLIALTNIAGTYLFGVWGTRWLRKTLTVWIYLGRAAAILMLLWLHLSPWTVYAFAAVMGFLWLGTVPLTNGMIGQIFGMRYVSTLFGFVFLSHQIGSFLGVWLGGWLFDAYKSYTWVWILAAALSLLSAVLHAPIRERRAPVAAAAAA</sequence>
<evidence type="ECO:0000313" key="6">
    <source>
        <dbReference type="EMBL" id="QIM54676.1"/>
    </source>
</evidence>
<evidence type="ECO:0000256" key="2">
    <source>
        <dbReference type="ARBA" id="ARBA00022989"/>
    </source>
</evidence>
<dbReference type="Proteomes" id="UP000503162">
    <property type="component" value="Chromosome"/>
</dbReference>
<dbReference type="Pfam" id="PF07690">
    <property type="entry name" value="MFS_1"/>
    <property type="match status" value="1"/>
</dbReference>
<feature type="transmembrane region" description="Helical" evidence="4">
    <location>
        <begin position="261"/>
        <end position="281"/>
    </location>
</feature>
<feature type="transmembrane region" description="Helical" evidence="4">
    <location>
        <begin position="59"/>
        <end position="76"/>
    </location>
</feature>
<evidence type="ECO:0000256" key="1">
    <source>
        <dbReference type="ARBA" id="ARBA00022692"/>
    </source>
</evidence>
<organism evidence="6 7">
    <name type="scientific">Hydrogenophaga crocea</name>
    <dbReference type="NCBI Taxonomy" id="2716225"/>
    <lineage>
        <taxon>Bacteria</taxon>
        <taxon>Pseudomonadati</taxon>
        <taxon>Pseudomonadota</taxon>
        <taxon>Betaproteobacteria</taxon>
        <taxon>Burkholderiales</taxon>
        <taxon>Comamonadaceae</taxon>
        <taxon>Hydrogenophaga</taxon>
    </lineage>
</organism>
<feature type="transmembrane region" description="Helical" evidence="4">
    <location>
        <begin position="145"/>
        <end position="166"/>
    </location>
</feature>
<dbReference type="CDD" id="cd17355">
    <property type="entry name" value="MFS_YcxA_like"/>
    <property type="match status" value="1"/>
</dbReference>
<accession>A0A6G8INR6</accession>
<feature type="transmembrane region" description="Helical" evidence="4">
    <location>
        <begin position="349"/>
        <end position="366"/>
    </location>
</feature>
<dbReference type="InterPro" id="IPR011701">
    <property type="entry name" value="MFS"/>
</dbReference>
<keyword evidence="3 4" id="KW-0472">Membrane</keyword>
<feature type="transmembrane region" description="Helical" evidence="4">
    <location>
        <begin position="287"/>
        <end position="308"/>
    </location>
</feature>
<evidence type="ECO:0000256" key="3">
    <source>
        <dbReference type="ARBA" id="ARBA00023136"/>
    </source>
</evidence>
<dbReference type="PANTHER" id="PTHR11360">
    <property type="entry name" value="MONOCARBOXYLATE TRANSPORTER"/>
    <property type="match status" value="1"/>
</dbReference>
<dbReference type="Gene3D" id="1.20.1250.20">
    <property type="entry name" value="MFS general substrate transporter like domains"/>
    <property type="match status" value="1"/>
</dbReference>
<keyword evidence="7" id="KW-1185">Reference proteome</keyword>
<dbReference type="InterPro" id="IPR020846">
    <property type="entry name" value="MFS_dom"/>
</dbReference>
<evidence type="ECO:0000256" key="4">
    <source>
        <dbReference type="SAM" id="Phobius"/>
    </source>
</evidence>
<gene>
    <name evidence="6" type="ORF">G9Q37_05985</name>
</gene>
<dbReference type="InterPro" id="IPR050327">
    <property type="entry name" value="Proton-linked_MCT"/>
</dbReference>
<dbReference type="SUPFAM" id="SSF103473">
    <property type="entry name" value="MFS general substrate transporter"/>
    <property type="match status" value="1"/>
</dbReference>
<evidence type="ECO:0000259" key="5">
    <source>
        <dbReference type="PROSITE" id="PS50850"/>
    </source>
</evidence>
<feature type="transmembrane region" description="Helical" evidence="4">
    <location>
        <begin position="320"/>
        <end position="343"/>
    </location>
</feature>
<name>A0A6G8INR6_9BURK</name>
<reference evidence="6 7" key="1">
    <citation type="submission" date="2020-03" db="EMBL/GenBank/DDBJ databases">
        <title>Hydrogenophaga sp. nov. isolated from cyanobacterial mat.</title>
        <authorList>
            <person name="Thorat V."/>
            <person name="Kirdat K."/>
            <person name="Tiwarekar B."/>
            <person name="Costa E.D."/>
            <person name="Yadav A."/>
        </authorList>
    </citation>
    <scope>NUCLEOTIDE SEQUENCE [LARGE SCALE GENOMIC DNA]</scope>
    <source>
        <strain evidence="6 7">BA0156</strain>
    </source>
</reference>
<dbReference type="AlphaFoldDB" id="A0A6G8INR6"/>
<feature type="transmembrane region" description="Helical" evidence="4">
    <location>
        <begin position="196"/>
        <end position="217"/>
    </location>
</feature>
<feature type="transmembrane region" description="Helical" evidence="4">
    <location>
        <begin position="119"/>
        <end position="139"/>
    </location>
</feature>
<dbReference type="KEGG" id="hcz:G9Q37_05985"/>
<feature type="transmembrane region" description="Helical" evidence="4">
    <location>
        <begin position="82"/>
        <end position="107"/>
    </location>
</feature>
<feature type="domain" description="Major facilitator superfamily (MFS) profile" evidence="5">
    <location>
        <begin position="1"/>
        <end position="375"/>
    </location>
</feature>